<dbReference type="InterPro" id="IPR003593">
    <property type="entry name" value="AAA+_ATPase"/>
</dbReference>
<dbReference type="PANTHER" id="PTHR43394:SF1">
    <property type="entry name" value="ATP-BINDING CASSETTE SUB-FAMILY B MEMBER 10, MITOCHONDRIAL"/>
    <property type="match status" value="1"/>
</dbReference>
<feature type="transmembrane region" description="Helical" evidence="8">
    <location>
        <begin position="71"/>
        <end position="91"/>
    </location>
</feature>
<feature type="transmembrane region" description="Helical" evidence="8">
    <location>
        <begin position="174"/>
        <end position="193"/>
    </location>
</feature>
<dbReference type="InterPro" id="IPR003439">
    <property type="entry name" value="ABC_transporter-like_ATP-bd"/>
</dbReference>
<feature type="domain" description="ABC transporter" evidence="9">
    <location>
        <begin position="351"/>
        <end position="586"/>
    </location>
</feature>
<protein>
    <submittedName>
        <fullName evidence="11">ABC transporter transmembrane region family protein</fullName>
    </submittedName>
</protein>
<keyword evidence="2" id="KW-0813">Transport</keyword>
<evidence type="ECO:0000256" key="1">
    <source>
        <dbReference type="ARBA" id="ARBA00004651"/>
    </source>
</evidence>
<evidence type="ECO:0000256" key="3">
    <source>
        <dbReference type="ARBA" id="ARBA00022692"/>
    </source>
</evidence>
<dbReference type="InterPro" id="IPR017871">
    <property type="entry name" value="ABC_transporter-like_CS"/>
</dbReference>
<evidence type="ECO:0000256" key="5">
    <source>
        <dbReference type="ARBA" id="ARBA00022840"/>
    </source>
</evidence>
<keyword evidence="3 8" id="KW-0812">Transmembrane</keyword>
<dbReference type="CDD" id="cd18552">
    <property type="entry name" value="ABC_6TM_MsbA_like"/>
    <property type="match status" value="1"/>
</dbReference>
<reference evidence="11 12" key="1">
    <citation type="journal article" date="2011" name="BMC Genomics">
        <title>Genomic insights into an obligate epibiotic bacterial predator: Micavibrio aeruginosavorus ARL-13.</title>
        <authorList>
            <person name="Wang Z."/>
            <person name="Kadouri D."/>
            <person name="Wu M."/>
        </authorList>
    </citation>
    <scope>NUCLEOTIDE SEQUENCE [LARGE SCALE GENOMIC DNA]</scope>
    <source>
        <strain evidence="11 12">ARL-13</strain>
    </source>
</reference>
<keyword evidence="6 8" id="KW-1133">Transmembrane helix</keyword>
<dbReference type="Gene3D" id="1.20.1560.10">
    <property type="entry name" value="ABC transporter type 1, transmembrane domain"/>
    <property type="match status" value="1"/>
</dbReference>
<evidence type="ECO:0000313" key="12">
    <source>
        <dbReference type="Proteomes" id="UP000009286"/>
    </source>
</evidence>
<dbReference type="GO" id="GO:0005886">
    <property type="term" value="C:plasma membrane"/>
    <property type="evidence" value="ECO:0007669"/>
    <property type="project" value="UniProtKB-SubCell"/>
</dbReference>
<dbReference type="RefSeq" id="WP_014102686.1">
    <property type="nucleotide sequence ID" value="NC_016026.1"/>
</dbReference>
<organism evidence="11 12">
    <name type="scientific">Micavibrio aeruginosavorus (strain ARL-13)</name>
    <dbReference type="NCBI Taxonomy" id="856793"/>
    <lineage>
        <taxon>Bacteria</taxon>
        <taxon>Pseudomonadati</taxon>
        <taxon>Bdellovibrionota</taxon>
        <taxon>Bdellovibrionia</taxon>
        <taxon>Bdellovibrionales</taxon>
        <taxon>Pseudobdellovibrionaceae</taxon>
        <taxon>Micavibrio</taxon>
    </lineage>
</organism>
<dbReference type="OrthoDB" id="9808328at2"/>
<dbReference type="SUPFAM" id="SSF90123">
    <property type="entry name" value="ABC transporter transmembrane region"/>
    <property type="match status" value="1"/>
</dbReference>
<name>G2KPG3_MICAA</name>
<dbReference type="Gene3D" id="3.40.50.300">
    <property type="entry name" value="P-loop containing nucleotide triphosphate hydrolases"/>
    <property type="match status" value="1"/>
</dbReference>
<dbReference type="GO" id="GO:0090374">
    <property type="term" value="P:oligopeptide export from mitochondrion"/>
    <property type="evidence" value="ECO:0007669"/>
    <property type="project" value="TreeGrafter"/>
</dbReference>
<dbReference type="SUPFAM" id="SSF52540">
    <property type="entry name" value="P-loop containing nucleoside triphosphate hydrolases"/>
    <property type="match status" value="1"/>
</dbReference>
<dbReference type="GO" id="GO:0005524">
    <property type="term" value="F:ATP binding"/>
    <property type="evidence" value="ECO:0007669"/>
    <property type="project" value="UniProtKB-KW"/>
</dbReference>
<evidence type="ECO:0000256" key="8">
    <source>
        <dbReference type="SAM" id="Phobius"/>
    </source>
</evidence>
<keyword evidence="5" id="KW-0067">ATP-binding</keyword>
<comment type="subcellular location">
    <subcellularLocation>
        <location evidence="1">Cell membrane</location>
        <topology evidence="1">Multi-pass membrane protein</topology>
    </subcellularLocation>
</comment>
<dbReference type="InterPro" id="IPR027417">
    <property type="entry name" value="P-loop_NTPase"/>
</dbReference>
<dbReference type="FunFam" id="3.40.50.300:FF:000287">
    <property type="entry name" value="Multidrug ABC transporter ATP-binding protein"/>
    <property type="match status" value="1"/>
</dbReference>
<evidence type="ECO:0000256" key="2">
    <source>
        <dbReference type="ARBA" id="ARBA00022448"/>
    </source>
</evidence>
<feature type="transmembrane region" description="Helical" evidence="8">
    <location>
        <begin position="34"/>
        <end position="59"/>
    </location>
</feature>
<dbReference type="PROSITE" id="PS50893">
    <property type="entry name" value="ABC_TRANSPORTER_2"/>
    <property type="match status" value="1"/>
</dbReference>
<dbReference type="EMBL" id="CP002382">
    <property type="protein sequence ID" value="AEP09463.1"/>
    <property type="molecule type" value="Genomic_DNA"/>
</dbReference>
<dbReference type="PROSITE" id="PS50929">
    <property type="entry name" value="ABC_TM1F"/>
    <property type="match status" value="1"/>
</dbReference>
<dbReference type="GO" id="GO:0015421">
    <property type="term" value="F:ABC-type oligopeptide transporter activity"/>
    <property type="evidence" value="ECO:0007669"/>
    <property type="project" value="TreeGrafter"/>
</dbReference>
<keyword evidence="12" id="KW-1185">Reference proteome</keyword>
<dbReference type="PROSITE" id="PS00211">
    <property type="entry name" value="ABC_TRANSPORTER_1"/>
    <property type="match status" value="1"/>
</dbReference>
<feature type="domain" description="ABC transmembrane type-1" evidence="10">
    <location>
        <begin position="36"/>
        <end position="317"/>
    </location>
</feature>
<dbReference type="STRING" id="856793.MICA_1135"/>
<dbReference type="PANTHER" id="PTHR43394">
    <property type="entry name" value="ATP-DEPENDENT PERMEASE MDL1, MITOCHONDRIAL"/>
    <property type="match status" value="1"/>
</dbReference>
<dbReference type="AlphaFoldDB" id="G2KPG3"/>
<accession>G2KPG3</accession>
<keyword evidence="4" id="KW-0547">Nucleotide-binding</keyword>
<proteinExistence type="predicted"/>
<dbReference type="eggNOG" id="COG1132">
    <property type="taxonomic scope" value="Bacteria"/>
</dbReference>
<evidence type="ECO:0000259" key="10">
    <source>
        <dbReference type="PROSITE" id="PS50929"/>
    </source>
</evidence>
<evidence type="ECO:0000256" key="4">
    <source>
        <dbReference type="ARBA" id="ARBA00022741"/>
    </source>
</evidence>
<dbReference type="GO" id="GO:0016887">
    <property type="term" value="F:ATP hydrolysis activity"/>
    <property type="evidence" value="ECO:0007669"/>
    <property type="project" value="InterPro"/>
</dbReference>
<evidence type="ECO:0000256" key="6">
    <source>
        <dbReference type="ARBA" id="ARBA00022989"/>
    </source>
</evidence>
<evidence type="ECO:0000313" key="11">
    <source>
        <dbReference type="EMBL" id="AEP09463.1"/>
    </source>
</evidence>
<dbReference type="Proteomes" id="UP000009286">
    <property type="component" value="Chromosome"/>
</dbReference>
<dbReference type="HOGENOM" id="CLU_000604_84_3_5"/>
<dbReference type="Pfam" id="PF00005">
    <property type="entry name" value="ABC_tran"/>
    <property type="match status" value="1"/>
</dbReference>
<dbReference type="KEGG" id="mai:MICA_1135"/>
<evidence type="ECO:0000256" key="7">
    <source>
        <dbReference type="ARBA" id="ARBA00023136"/>
    </source>
</evidence>
<gene>
    <name evidence="11" type="ordered locus">MICA_1135</name>
</gene>
<dbReference type="Pfam" id="PF00664">
    <property type="entry name" value="ABC_membrane"/>
    <property type="match status" value="1"/>
</dbReference>
<sequence length="590" mass="64166">MTTTPQPPSPKRDSTYVMVRRLVRDYVRPYFGTLGWAILFMLIGAGTTAAFAGLIEPVMDHVMVAQNKGMILPLAVGILLCFFVSGMATYGHSVLMNKVGQNILTDIQRDLFARFMGMDLAFFHANPSGQLLSRIINDVSVMRAAVADALTGIGKSFLTLIFLIGVMFYQDWKLSLIAFTVFPLAAGMVAYVGRRLRKVSGNIQNETAGLSDMLSQIFLGVRQVKAYGMEGYESERAGNAIKRVRNLVMKSVRIGNLTVPVNETLIGLAVFGIVVYGGYKIVDGQTTVGSLMSFIAAFALAYEPIKKLAKLNNSLQMGLGATERVFQMIDMKPAIRNMPNAVELNTRMPEIRLENVVFQYEGGDGPALQGVTLIIPPGKVTALVGPSGGGKSTIMNLIPRFYDVNEGGVSVDGYDVRELTMESLRRHIALVSQDITIFDDTAMANIAYGLQGATLDEVKAAARAAEADTFISALPEGYNTRLGENGVKLSGGQRQRIAIARAILRDAPILLLDEATSALDNESEQAIQRTLNKLQTGRTTLVIAHRLSTVQNADQIIVLKDGKIAEQGKHDDLLAQGLIYARMYQAGLKE</sequence>
<evidence type="ECO:0000259" key="9">
    <source>
        <dbReference type="PROSITE" id="PS50893"/>
    </source>
</evidence>
<dbReference type="InterPro" id="IPR011527">
    <property type="entry name" value="ABC1_TM_dom"/>
</dbReference>
<keyword evidence="7 8" id="KW-0472">Membrane</keyword>
<dbReference type="SMART" id="SM00382">
    <property type="entry name" value="AAA"/>
    <property type="match status" value="1"/>
</dbReference>
<feature type="transmembrane region" description="Helical" evidence="8">
    <location>
        <begin position="259"/>
        <end position="279"/>
    </location>
</feature>
<dbReference type="InterPro" id="IPR039421">
    <property type="entry name" value="Type_1_exporter"/>
</dbReference>
<feature type="transmembrane region" description="Helical" evidence="8">
    <location>
        <begin position="144"/>
        <end position="168"/>
    </location>
</feature>
<dbReference type="InterPro" id="IPR036640">
    <property type="entry name" value="ABC1_TM_sf"/>
</dbReference>